<organism evidence="1 2">
    <name type="scientific">Phlebia brevispora</name>
    <dbReference type="NCBI Taxonomy" id="194682"/>
    <lineage>
        <taxon>Eukaryota</taxon>
        <taxon>Fungi</taxon>
        <taxon>Dikarya</taxon>
        <taxon>Basidiomycota</taxon>
        <taxon>Agaricomycotina</taxon>
        <taxon>Agaricomycetes</taxon>
        <taxon>Polyporales</taxon>
        <taxon>Meruliaceae</taxon>
        <taxon>Phlebia</taxon>
    </lineage>
</organism>
<evidence type="ECO:0000313" key="1">
    <source>
        <dbReference type="EMBL" id="KAJ3559159.1"/>
    </source>
</evidence>
<proteinExistence type="predicted"/>
<accession>A0ACC1TEB0</accession>
<sequence length="417" mass="46626">MRSPVGSSSRQYSGDIDDLILTCLYVYLQLRALSRSAQYWSSYSGYLREVAQLCYAFGRWNDIDMAKEIYRNTTEHTMLMLKNMKQSEEKGLVVRDEIASVAEVGIFSHIANHAADELQTLHHLLKDIKSAHSGLDHASAMLQSEVANIHLSVSSTVEYILGIHRRDEEERMRHTQSQASVAIKDMLQQHVTSLDTLATSFGGTLEIQLFEVISRIEPMYETIGTLSEHILSKWQSFDRDLDHMHLAVAEATGSVRNAAVQLQTYVDEAALAQQTQQDATQSAIKLAELLTRMANNTKTEMSKINETAIAMREDLLSMTSFAGPYSLWLGRSSWLQQTAAWLVDLGLRAEPAYLDPLIRMPVRWIIVKSTHIAIAVIRVICSSFTGVLVLAISSQRTRTKPASIQSAHVSETPSDAN</sequence>
<comment type="caution">
    <text evidence="1">The sequence shown here is derived from an EMBL/GenBank/DDBJ whole genome shotgun (WGS) entry which is preliminary data.</text>
</comment>
<gene>
    <name evidence="1" type="ORF">NM688_g511</name>
</gene>
<evidence type="ECO:0000313" key="2">
    <source>
        <dbReference type="Proteomes" id="UP001148662"/>
    </source>
</evidence>
<protein>
    <submittedName>
        <fullName evidence="1">Uncharacterized protein</fullName>
    </submittedName>
</protein>
<dbReference type="Proteomes" id="UP001148662">
    <property type="component" value="Unassembled WGS sequence"/>
</dbReference>
<reference evidence="1" key="1">
    <citation type="submission" date="2022-07" db="EMBL/GenBank/DDBJ databases">
        <title>Genome Sequence of Phlebia brevispora.</title>
        <authorList>
            <person name="Buettner E."/>
        </authorList>
    </citation>
    <scope>NUCLEOTIDE SEQUENCE</scope>
    <source>
        <strain evidence="1">MPL23</strain>
    </source>
</reference>
<dbReference type="EMBL" id="JANHOG010000042">
    <property type="protein sequence ID" value="KAJ3559159.1"/>
    <property type="molecule type" value="Genomic_DNA"/>
</dbReference>
<name>A0ACC1TEB0_9APHY</name>
<keyword evidence="2" id="KW-1185">Reference proteome</keyword>